<keyword evidence="4" id="KW-1185">Reference proteome</keyword>
<dbReference type="SUPFAM" id="SSF52540">
    <property type="entry name" value="P-loop containing nucleoside triphosphate hydrolases"/>
    <property type="match status" value="2"/>
</dbReference>
<comment type="similarity">
    <text evidence="1">Belongs to the helicase family.</text>
</comment>
<gene>
    <name evidence="3" type="ORF">NLI96_g7135</name>
</gene>
<dbReference type="GO" id="GO:0016787">
    <property type="term" value="F:hydrolase activity"/>
    <property type="evidence" value="ECO:0007669"/>
    <property type="project" value="UniProtKB-KW"/>
</dbReference>
<keyword evidence="1" id="KW-0347">Helicase</keyword>
<keyword evidence="1" id="KW-0547">Nucleotide-binding</keyword>
<dbReference type="GO" id="GO:0006310">
    <property type="term" value="P:DNA recombination"/>
    <property type="evidence" value="ECO:0007669"/>
    <property type="project" value="UniProtKB-KW"/>
</dbReference>
<name>A0AAD5V1I4_9APHY</name>
<dbReference type="GO" id="GO:0005524">
    <property type="term" value="F:ATP binding"/>
    <property type="evidence" value="ECO:0007669"/>
    <property type="project" value="UniProtKB-KW"/>
</dbReference>
<comment type="caution">
    <text evidence="3">The sequence shown here is derived from an EMBL/GenBank/DDBJ whole genome shotgun (WGS) entry which is preliminary data.</text>
</comment>
<reference evidence="3" key="1">
    <citation type="submission" date="2022-07" db="EMBL/GenBank/DDBJ databases">
        <title>Genome Sequence of Physisporinus lineatus.</title>
        <authorList>
            <person name="Buettner E."/>
        </authorList>
    </citation>
    <scope>NUCLEOTIDE SEQUENCE</scope>
    <source>
        <strain evidence="3">VT162</strain>
    </source>
</reference>
<comment type="catalytic activity">
    <reaction evidence="1">
        <text>ATP + H2O = ADP + phosphate + H(+)</text>
        <dbReference type="Rhea" id="RHEA:13065"/>
        <dbReference type="ChEBI" id="CHEBI:15377"/>
        <dbReference type="ChEBI" id="CHEBI:15378"/>
        <dbReference type="ChEBI" id="CHEBI:30616"/>
        <dbReference type="ChEBI" id="CHEBI:43474"/>
        <dbReference type="ChEBI" id="CHEBI:456216"/>
        <dbReference type="EC" id="5.6.2.3"/>
    </reaction>
</comment>
<keyword evidence="1" id="KW-0227">DNA damage</keyword>
<dbReference type="InterPro" id="IPR010285">
    <property type="entry name" value="DNA_helicase_pif1-like_DEAD"/>
</dbReference>
<protein>
    <recommendedName>
        <fullName evidence="1">ATP-dependent DNA helicase</fullName>
        <ecNumber evidence="1">5.6.2.3</ecNumber>
    </recommendedName>
</protein>
<accession>A0AAD5V1I4</accession>
<proteinExistence type="inferred from homology"/>
<evidence type="ECO:0000256" key="1">
    <source>
        <dbReference type="RuleBase" id="RU363044"/>
    </source>
</evidence>
<dbReference type="InterPro" id="IPR027417">
    <property type="entry name" value="P-loop_NTPase"/>
</dbReference>
<dbReference type="GO" id="GO:0006281">
    <property type="term" value="P:DNA repair"/>
    <property type="evidence" value="ECO:0007669"/>
    <property type="project" value="UniProtKB-KW"/>
</dbReference>
<keyword evidence="1" id="KW-0233">DNA recombination</keyword>
<dbReference type="EMBL" id="JANAWD010000283">
    <property type="protein sequence ID" value="KAJ3482222.1"/>
    <property type="molecule type" value="Genomic_DNA"/>
</dbReference>
<keyword evidence="1" id="KW-0378">Hydrolase</keyword>
<organism evidence="3 4">
    <name type="scientific">Meripilus lineatus</name>
    <dbReference type="NCBI Taxonomy" id="2056292"/>
    <lineage>
        <taxon>Eukaryota</taxon>
        <taxon>Fungi</taxon>
        <taxon>Dikarya</taxon>
        <taxon>Basidiomycota</taxon>
        <taxon>Agaricomycotina</taxon>
        <taxon>Agaricomycetes</taxon>
        <taxon>Polyporales</taxon>
        <taxon>Meripilaceae</taxon>
        <taxon>Meripilus</taxon>
    </lineage>
</organism>
<feature type="domain" description="DNA helicase Pif1-like DEAD-box helicase" evidence="2">
    <location>
        <begin position="319"/>
        <end position="544"/>
    </location>
</feature>
<evidence type="ECO:0000259" key="2">
    <source>
        <dbReference type="Pfam" id="PF05970"/>
    </source>
</evidence>
<dbReference type="AlphaFoldDB" id="A0AAD5V1I4"/>
<evidence type="ECO:0000313" key="3">
    <source>
        <dbReference type="EMBL" id="KAJ3482222.1"/>
    </source>
</evidence>
<dbReference type="InterPro" id="IPR051055">
    <property type="entry name" value="PIF1_helicase"/>
</dbReference>
<comment type="cofactor">
    <cofactor evidence="1">
        <name>Mg(2+)</name>
        <dbReference type="ChEBI" id="CHEBI:18420"/>
    </cofactor>
</comment>
<evidence type="ECO:0000313" key="4">
    <source>
        <dbReference type="Proteomes" id="UP001212997"/>
    </source>
</evidence>
<dbReference type="PANTHER" id="PTHR47642">
    <property type="entry name" value="ATP-DEPENDENT DNA HELICASE"/>
    <property type="match status" value="1"/>
</dbReference>
<dbReference type="Proteomes" id="UP001212997">
    <property type="component" value="Unassembled WGS sequence"/>
</dbReference>
<dbReference type="GO" id="GO:0043139">
    <property type="term" value="F:5'-3' DNA helicase activity"/>
    <property type="evidence" value="ECO:0007669"/>
    <property type="project" value="UniProtKB-EC"/>
</dbReference>
<keyword evidence="1" id="KW-0234">DNA repair</keyword>
<dbReference type="EC" id="5.6.2.3" evidence="1"/>
<keyword evidence="1" id="KW-0067">ATP-binding</keyword>
<dbReference type="Gene3D" id="3.40.50.300">
    <property type="entry name" value="P-loop containing nucleotide triphosphate hydrolases"/>
    <property type="match status" value="1"/>
</dbReference>
<sequence>MTKTERKETYKYIESLSQPAHLPRPPLRFTYEHPNLMSHKVYLAEQPISKVLTWIGGVLPRNDKPEHDKEAYSLAMSVFFRRPGWRTGMELKTATQTWQEAFQSAPFPLKAIDVMKNMRSVYECNDARHDFASKRRAGVAPCFPVFGPSTEEAMDEIDAEADAEDYMEGYETLDAETVAGIVNHNEEMGERTLRVKEQMAEMRRLMGSLPSAQPQTSPDADVLCDAEKPNLHPSQWKSILDEERQRHLKAKMAALLPNDEFDNTGNKGHGQYHNGDAEGKITILEPSHLDAICKLYTCKEYSALPPLVLVKQIAYEFSLNEDQLRAYEKTAAHIVSDINDPLRLYLGGMGGTGKSQVIKAVIALLAARNESHRFVVMAPTGAAASLLDGSTYHSILSFGHGKIELTDGTRDRLHGELEHVEFFFLDEISMISCADLCNISRRLQQVFQKFDVSFGGKNVILAGDFAQLPPPGRGKKSLYSSSVADYRPGLKAEERDECLGKAVWHEFTDVVILRENMRQRGSSQTDIAFRRLLENLRYGACTEKDLVFLRKRIIGHGLTTEIMEKPEFRNVSILTAINSHRDGINETKAKHFAKQKLQPLTSFYSYDKWDTLKYLRSLNEDQLVKRDHHVRNMQKYLWSIPPALADHRPGVLQLCKGMPVMLKYNEATEVCATNGAEGEVVGWDANPGQYGRLTLGTLFVRLTNPPRNVQVGSLPENVIPVASKTESIDITLGRKDEQFHVRRHQVQVVLNFAMTVHAAQGRTRHHNVVDLAECPTHQSLYTCLSRSSSFEGTVILRDFNMLKMCSGASGDLRKEFKELEILDYLTELKMTGDLPEDAPRHNRRAIIDWYVEVNKGWLMPPKAHQSLLDKGVNPRKRTSLLENFASAKRRKIGPQYVSTAHKRMFILSWDSIDWSSDSWLQNRVSSDGGFLNRERQTIPLMDSDMKIGCPG</sequence>
<dbReference type="GO" id="GO:0000723">
    <property type="term" value="P:telomere maintenance"/>
    <property type="evidence" value="ECO:0007669"/>
    <property type="project" value="InterPro"/>
</dbReference>
<dbReference type="Pfam" id="PF05970">
    <property type="entry name" value="PIF1"/>
    <property type="match status" value="1"/>
</dbReference>